<keyword evidence="2" id="KW-0645">Protease</keyword>
<gene>
    <name evidence="6" type="ORF">F2Q69_00054560</name>
</gene>
<evidence type="ECO:0000259" key="5">
    <source>
        <dbReference type="PROSITE" id="PS50600"/>
    </source>
</evidence>
<evidence type="ECO:0000313" key="6">
    <source>
        <dbReference type="EMBL" id="KAF3489036.1"/>
    </source>
</evidence>
<dbReference type="AlphaFoldDB" id="A0A8S9N129"/>
<evidence type="ECO:0000256" key="3">
    <source>
        <dbReference type="ARBA" id="ARBA00022801"/>
    </source>
</evidence>
<evidence type="ECO:0000256" key="4">
    <source>
        <dbReference type="SAM" id="MobiDB-lite"/>
    </source>
</evidence>
<dbReference type="EMBL" id="QGKX02002183">
    <property type="protein sequence ID" value="KAF3489036.1"/>
    <property type="molecule type" value="Genomic_DNA"/>
</dbReference>
<feature type="domain" description="Ubiquitin-like protease family profile" evidence="5">
    <location>
        <begin position="676"/>
        <end position="883"/>
    </location>
</feature>
<feature type="compositionally biased region" description="Basic and acidic residues" evidence="4">
    <location>
        <begin position="535"/>
        <end position="548"/>
    </location>
</feature>
<keyword evidence="3" id="KW-0378">Hydrolase</keyword>
<evidence type="ECO:0000256" key="1">
    <source>
        <dbReference type="ARBA" id="ARBA00005234"/>
    </source>
</evidence>
<feature type="compositionally biased region" description="Basic and acidic residues" evidence="4">
    <location>
        <begin position="518"/>
        <end position="528"/>
    </location>
</feature>
<dbReference type="PROSITE" id="PS50600">
    <property type="entry name" value="ULP_PROTEASE"/>
    <property type="match status" value="1"/>
</dbReference>
<feature type="region of interest" description="Disordered" evidence="4">
    <location>
        <begin position="369"/>
        <end position="395"/>
    </location>
</feature>
<dbReference type="InterPro" id="IPR003653">
    <property type="entry name" value="Peptidase_C48_C"/>
</dbReference>
<protein>
    <recommendedName>
        <fullName evidence="5">Ubiquitin-like protease family profile domain-containing protein</fullName>
    </recommendedName>
</protein>
<evidence type="ECO:0000256" key="2">
    <source>
        <dbReference type="ARBA" id="ARBA00022670"/>
    </source>
</evidence>
<dbReference type="SUPFAM" id="SSF54001">
    <property type="entry name" value="Cysteine proteinases"/>
    <property type="match status" value="1"/>
</dbReference>
<feature type="region of interest" description="Disordered" evidence="4">
    <location>
        <begin position="598"/>
        <end position="622"/>
    </location>
</feature>
<dbReference type="InterPro" id="IPR038765">
    <property type="entry name" value="Papain-like_cys_pep_sf"/>
</dbReference>
<sequence>MGLRRLAMSTKRKRAGKAIDDGTAPPEVVAVNERLPPRLFATDRYPNNRNNCYASLECNLTLEDLAAMVVGDNTMPPGKKLRICLIIIVDGLLMPTMIPPKKVLGKCDDPKGVFCAQLRQESKFLLGFPLALQLWAFEAIPVLLDRLGGDDSVTLLSYVGDKLPTHMGLVLTDVLYAEHSPKVYMWSTDVNLYMWINFSECTPVQLKLTVLPMMEVDEDRDDGWGVFDCEIFDRKVAYMVDLLKSGHKFQKGEWGGEDASEPLYVHDPVVTEVKRKIRKLTHKEEAGALMKQRRLSRYFSRKGKGEGDKYEALLGVVEGIKKELGRLDKVVEKQGRMLRKYKGKTIGRFSSSKLGGVRRRKKSAVSVEPGALFGGSDPDGTDNSMEELGAGKRGETRTQTVAEYGLKEGDGVPLLYTKKGDETDEAHVVLYGSGSNTFYVTEEEIGSKTGGGGCCWQCLPGPMSYVEQESDVGADLGVPGEQAACGTEVDFGDLNRLVGVITRGMTVTVAEKEVGKGTEAGADTKDTDAQSGEASKVEKGKGVDGGKDVFDGSVKEDLVNVPTAEENVAAVDVKKAKGDGEKGALGDGLVAEKMVDNSPTAQQGAASEGEGCDSDGNGDMQVMELSDSSPCQRSEKHKLVERKVDLATLLLAKEPFTLEKLVPTVEDTDFRFFENVLVGNPKVYWLWVVNSGKYCWILECVAKLILYMWVQHIEALVEYVTNRHEEILIESRSLFLPPWFVAHLQGYARAFSAAKGNRGRVLGDGRLSVFLTKEGRKWGAEVDPLYAPMIWDGNHWVGLCISLRDWRVLVLDPNPRLKDMAAVWGLLEVVSKMLPYLVEKVCPPPEEGAYSLEPFTVERMGCAYENRRSGDCGPVAVKFMELHALGNPQPRMDGLTDELVDIMRKQWAMDLYKDWVVPVYVGEEMQ</sequence>
<dbReference type="Gene3D" id="3.40.395.10">
    <property type="entry name" value="Adenoviral Proteinase, Chain A"/>
    <property type="match status" value="1"/>
</dbReference>
<feature type="region of interest" description="Disordered" evidence="4">
    <location>
        <begin position="1"/>
        <end position="23"/>
    </location>
</feature>
<dbReference type="GO" id="GO:0008234">
    <property type="term" value="F:cysteine-type peptidase activity"/>
    <property type="evidence" value="ECO:0007669"/>
    <property type="project" value="InterPro"/>
</dbReference>
<organism evidence="6 7">
    <name type="scientific">Brassica cretica</name>
    <name type="common">Mustard</name>
    <dbReference type="NCBI Taxonomy" id="69181"/>
    <lineage>
        <taxon>Eukaryota</taxon>
        <taxon>Viridiplantae</taxon>
        <taxon>Streptophyta</taxon>
        <taxon>Embryophyta</taxon>
        <taxon>Tracheophyta</taxon>
        <taxon>Spermatophyta</taxon>
        <taxon>Magnoliopsida</taxon>
        <taxon>eudicotyledons</taxon>
        <taxon>Gunneridae</taxon>
        <taxon>Pentapetalae</taxon>
        <taxon>rosids</taxon>
        <taxon>malvids</taxon>
        <taxon>Brassicales</taxon>
        <taxon>Brassicaceae</taxon>
        <taxon>Brassiceae</taxon>
        <taxon>Brassica</taxon>
    </lineage>
</organism>
<dbReference type="PANTHER" id="PTHR48449:SF1">
    <property type="entry name" value="DUF1985 DOMAIN-CONTAINING PROTEIN"/>
    <property type="match status" value="1"/>
</dbReference>
<accession>A0A8S9N129</accession>
<feature type="region of interest" description="Disordered" evidence="4">
    <location>
        <begin position="518"/>
        <end position="548"/>
    </location>
</feature>
<comment type="similarity">
    <text evidence="1">Belongs to the peptidase C48 family.</text>
</comment>
<proteinExistence type="inferred from homology"/>
<dbReference type="PANTHER" id="PTHR48449">
    <property type="entry name" value="DUF1985 DOMAIN-CONTAINING PROTEIN"/>
    <property type="match status" value="1"/>
</dbReference>
<dbReference type="Proteomes" id="UP000712600">
    <property type="component" value="Unassembled WGS sequence"/>
</dbReference>
<dbReference type="Pfam" id="PF02902">
    <property type="entry name" value="Peptidase_C48"/>
    <property type="match status" value="1"/>
</dbReference>
<dbReference type="GO" id="GO:0006508">
    <property type="term" value="P:proteolysis"/>
    <property type="evidence" value="ECO:0007669"/>
    <property type="project" value="UniProtKB-KW"/>
</dbReference>
<name>A0A8S9N129_BRACR</name>
<comment type="caution">
    <text evidence="6">The sequence shown here is derived from an EMBL/GenBank/DDBJ whole genome shotgun (WGS) entry which is preliminary data.</text>
</comment>
<evidence type="ECO:0000313" key="7">
    <source>
        <dbReference type="Proteomes" id="UP000712600"/>
    </source>
</evidence>
<reference evidence="6" key="1">
    <citation type="submission" date="2019-12" db="EMBL/GenBank/DDBJ databases">
        <title>Genome sequencing and annotation of Brassica cretica.</title>
        <authorList>
            <person name="Studholme D.J."/>
            <person name="Sarris P."/>
        </authorList>
    </citation>
    <scope>NUCLEOTIDE SEQUENCE</scope>
    <source>
        <strain evidence="6">PFS-109/04</strain>
        <tissue evidence="6">Leaf</tissue>
    </source>
</reference>